<accession>W6RI07</accession>
<keyword evidence="1" id="KW-0614">Plasmid</keyword>
<dbReference type="AlphaFoldDB" id="W6RI07"/>
<sequence>MTHSMIDHVKHGWALLALRRPECRVLSSVVPEMGELLECYSLANLHLEKLRREHDREEVECYEELRLGIEAEARSYLQQFDRMAG</sequence>
<organism evidence="1 2">
    <name type="scientific">Rhizobium favelukesii</name>
    <dbReference type="NCBI Taxonomy" id="348824"/>
    <lineage>
        <taxon>Bacteria</taxon>
        <taxon>Pseudomonadati</taxon>
        <taxon>Pseudomonadota</taxon>
        <taxon>Alphaproteobacteria</taxon>
        <taxon>Hyphomicrobiales</taxon>
        <taxon>Rhizobiaceae</taxon>
        <taxon>Rhizobium/Agrobacterium group</taxon>
        <taxon>Rhizobium</taxon>
    </lineage>
</organism>
<evidence type="ECO:0000313" key="2">
    <source>
        <dbReference type="Proteomes" id="UP000019443"/>
    </source>
</evidence>
<geneLocation type="plasmid" evidence="1 2">
    <name>pLPU83c</name>
</geneLocation>
<evidence type="ECO:0000313" key="1">
    <source>
        <dbReference type="EMBL" id="CDM60852.1"/>
    </source>
</evidence>
<dbReference type="EMBL" id="HG916854">
    <property type="protein sequence ID" value="CDM60852.1"/>
    <property type="molecule type" value="Genomic_DNA"/>
</dbReference>
<proteinExistence type="predicted"/>
<dbReference type="KEGG" id="rhl:LPU83_pLPU83c_0290"/>
<reference evidence="1" key="1">
    <citation type="submission" date="2013-11" db="EMBL/GenBank/DDBJ databases">
        <title>Draft genome sequence of the broad-host-range Rhizobium sp. LPU83 strain, a member of the low-genetic diversity Oregon-like Rhizobium sp. group.</title>
        <authorList>
            <person name="Wibberg D."/>
            <person name="Puehler A."/>
            <person name="Schlueter A."/>
        </authorList>
    </citation>
    <scope>NUCLEOTIDE SEQUENCE [LARGE SCALE GENOMIC DNA]</scope>
    <source>
        <strain evidence="1">LPU83</strain>
        <plasmid evidence="1">pLPU83c</plasmid>
    </source>
</reference>
<protein>
    <submittedName>
        <fullName evidence="1">Uncharacterized protein</fullName>
    </submittedName>
</protein>
<dbReference type="HOGENOM" id="CLU_2510412_0_0_5"/>
<name>W6RI07_9HYPH</name>
<dbReference type="Proteomes" id="UP000019443">
    <property type="component" value="Plasmid pLPU83c"/>
</dbReference>
<gene>
    <name evidence="1" type="ORF">LPU83_pLPU83c_0290</name>
</gene>
<dbReference type="PATRIC" id="fig|348824.6.peg.5003"/>
<keyword evidence="2" id="KW-1185">Reference proteome</keyword>